<keyword evidence="3" id="KW-1185">Reference proteome</keyword>
<feature type="transmembrane region" description="Helical" evidence="1">
    <location>
        <begin position="314"/>
        <end position="333"/>
    </location>
</feature>
<evidence type="ECO:0000256" key="1">
    <source>
        <dbReference type="SAM" id="Phobius"/>
    </source>
</evidence>
<dbReference type="InterPro" id="IPR002656">
    <property type="entry name" value="Acyl_transf_3_dom"/>
</dbReference>
<dbReference type="SMART" id="SM00703">
    <property type="entry name" value="NRF"/>
    <property type="match status" value="1"/>
</dbReference>
<keyword evidence="1" id="KW-0472">Membrane</keyword>
<proteinExistence type="predicted"/>
<evidence type="ECO:0000313" key="4">
    <source>
        <dbReference type="WBParaSite" id="ACRNAN_Path_1445.g5661.t1"/>
    </source>
</evidence>
<reference evidence="4" key="1">
    <citation type="submission" date="2022-11" db="UniProtKB">
        <authorList>
            <consortium name="WormBaseParasite"/>
        </authorList>
    </citation>
    <scope>IDENTIFICATION</scope>
</reference>
<dbReference type="Pfam" id="PF01757">
    <property type="entry name" value="Acyl_transf_3"/>
    <property type="match status" value="1"/>
</dbReference>
<keyword evidence="1" id="KW-0812">Transmembrane</keyword>
<feature type="transmembrane region" description="Helical" evidence="1">
    <location>
        <begin position="340"/>
        <end position="363"/>
    </location>
</feature>
<feature type="domain" description="Nose resistant-to-fluoxetine protein N-terminal" evidence="2">
    <location>
        <begin position="2"/>
        <end position="112"/>
    </location>
</feature>
<dbReference type="AlphaFoldDB" id="A0A914C195"/>
<dbReference type="InterPro" id="IPR006621">
    <property type="entry name" value="Nose-resist-to-fluoxetine_N"/>
</dbReference>
<accession>A0A914C195</accession>
<evidence type="ECO:0000259" key="2">
    <source>
        <dbReference type="SMART" id="SM00703"/>
    </source>
</evidence>
<feature type="transmembrane region" description="Helical" evidence="1">
    <location>
        <begin position="390"/>
        <end position="412"/>
    </location>
</feature>
<keyword evidence="1" id="KW-1133">Transmembrane helix</keyword>
<dbReference type="Proteomes" id="UP000887540">
    <property type="component" value="Unplaced"/>
</dbReference>
<evidence type="ECO:0000313" key="3">
    <source>
        <dbReference type="Proteomes" id="UP000887540"/>
    </source>
</evidence>
<organism evidence="3 4">
    <name type="scientific">Acrobeloides nanus</name>
    <dbReference type="NCBI Taxonomy" id="290746"/>
    <lineage>
        <taxon>Eukaryota</taxon>
        <taxon>Metazoa</taxon>
        <taxon>Ecdysozoa</taxon>
        <taxon>Nematoda</taxon>
        <taxon>Chromadorea</taxon>
        <taxon>Rhabditida</taxon>
        <taxon>Tylenchina</taxon>
        <taxon>Cephalobomorpha</taxon>
        <taxon>Cephaloboidea</taxon>
        <taxon>Cephalobidae</taxon>
        <taxon>Acrobeloides</taxon>
    </lineage>
</organism>
<dbReference type="InterPro" id="IPR052728">
    <property type="entry name" value="O2_lipid_transport_reg"/>
</dbReference>
<protein>
    <submittedName>
        <fullName evidence="4">Nose resistant-to-fluoxetine protein N-terminal domain-containing protein</fullName>
    </submittedName>
</protein>
<feature type="transmembrane region" description="Helical" evidence="1">
    <location>
        <begin position="131"/>
        <end position="150"/>
    </location>
</feature>
<name>A0A914C195_9BILA</name>
<dbReference type="Pfam" id="PF20146">
    <property type="entry name" value="NRF"/>
    <property type="match status" value="1"/>
</dbReference>
<sequence>MDSDANQDFLDNAVFPMFDAFGKIPPGILAGAVSFWGYAPECNRISYKLENGHTFKGSYSRIYFDVNSTYTNCDFGTTELIGFDVCTPKTCANDNDLMELGKLTDLMDYNISVCYADILDEQPAKVTYKTWIVGSIMGIIVIVALIVTIADYLCFEITCWVVMGHTAVFSAVVYNNVLDFAAIIKDLPTQIIANSQISIDCFFLISGVLVAFLWFKQFKKNEKATMSKKSWIFFYMHRYLRLSPSYYLTVVFYAFVYFTLINNKPALIDITSHKTCVHIDNDNTTCVDPCSQTWWTNFLYLNNFIDHNSQCYGITWYLATDFQMYAFSPLILIPLAIKPWLGWLVATFIMIASTTANIVTVYANRYPPIEYNGIGWIDPNEKHPDQYDMLIYQAPWIRCQVYIIGIMTGYCLQMRPKMRINKLETLLLKGGEQDKTFLPINKNDTRRT</sequence>
<dbReference type="GO" id="GO:0016747">
    <property type="term" value="F:acyltransferase activity, transferring groups other than amino-acyl groups"/>
    <property type="evidence" value="ECO:0007669"/>
    <property type="project" value="InterPro"/>
</dbReference>
<dbReference type="WBParaSite" id="ACRNAN_Path_1445.g5661.t1">
    <property type="protein sequence ID" value="ACRNAN_Path_1445.g5661.t1"/>
    <property type="gene ID" value="ACRNAN_Path_1445.g5661"/>
</dbReference>
<dbReference type="PANTHER" id="PTHR11161">
    <property type="entry name" value="O-ACYLTRANSFERASE"/>
    <property type="match status" value="1"/>
</dbReference>
<feature type="transmembrane region" description="Helical" evidence="1">
    <location>
        <begin position="239"/>
        <end position="260"/>
    </location>
</feature>
<feature type="transmembrane region" description="Helical" evidence="1">
    <location>
        <begin position="197"/>
        <end position="218"/>
    </location>
</feature>
<dbReference type="PANTHER" id="PTHR11161:SF55">
    <property type="entry name" value="NOSE RESISTANT-TO-FLUOXETINE PROTEIN N-TERMINAL DOMAIN-CONTAINING PROTEIN"/>
    <property type="match status" value="1"/>
</dbReference>